<feature type="non-terminal residue" evidence="1">
    <location>
        <position position="153"/>
    </location>
</feature>
<dbReference type="AlphaFoldDB" id="A0A146LF28"/>
<accession>A0A146LF28</accession>
<protein>
    <submittedName>
        <fullName evidence="1">Uncharacterized protein</fullName>
    </submittedName>
</protein>
<gene>
    <name evidence="1" type="ORF">g.4205</name>
</gene>
<name>A0A146LF28_LYGHE</name>
<proteinExistence type="predicted"/>
<sequence>MGLWGTVQQVPSRPHPPHCVLATTAVLQQRWQPAGVAPLSQHYSVQNASQVLVPTTRVRCTVEVSAVGCSSGGTSPFWQVHCSLQSLRMLVHCTHRRCCPQFSHYCRHYYLRWCYSVVCTPTGTVGTCYCTAVAATAVDRSVGRYHPAAAAAA</sequence>
<dbReference type="EMBL" id="GDHC01011858">
    <property type="protein sequence ID" value="JAQ06771.1"/>
    <property type="molecule type" value="Transcribed_RNA"/>
</dbReference>
<evidence type="ECO:0000313" key="1">
    <source>
        <dbReference type="EMBL" id="JAQ06771.1"/>
    </source>
</evidence>
<reference evidence="1" key="1">
    <citation type="journal article" date="2016" name="Gigascience">
        <title>De novo construction of an expanded transcriptome assembly for the western tarnished plant bug, Lygus hesperus.</title>
        <authorList>
            <person name="Tassone E.E."/>
            <person name="Geib S.M."/>
            <person name="Hall B."/>
            <person name="Fabrick J.A."/>
            <person name="Brent C.S."/>
            <person name="Hull J.J."/>
        </authorList>
    </citation>
    <scope>NUCLEOTIDE SEQUENCE</scope>
</reference>
<organism evidence="1">
    <name type="scientific">Lygus hesperus</name>
    <name type="common">Western plant bug</name>
    <dbReference type="NCBI Taxonomy" id="30085"/>
    <lineage>
        <taxon>Eukaryota</taxon>
        <taxon>Metazoa</taxon>
        <taxon>Ecdysozoa</taxon>
        <taxon>Arthropoda</taxon>
        <taxon>Hexapoda</taxon>
        <taxon>Insecta</taxon>
        <taxon>Pterygota</taxon>
        <taxon>Neoptera</taxon>
        <taxon>Paraneoptera</taxon>
        <taxon>Hemiptera</taxon>
        <taxon>Heteroptera</taxon>
        <taxon>Panheteroptera</taxon>
        <taxon>Cimicomorpha</taxon>
        <taxon>Miridae</taxon>
        <taxon>Mirini</taxon>
        <taxon>Lygus</taxon>
    </lineage>
</organism>